<evidence type="ECO:0000313" key="2">
    <source>
        <dbReference type="EMBL" id="PIS29776.1"/>
    </source>
</evidence>
<dbReference type="AlphaFoldDB" id="A0A2H0XXW9"/>
<comment type="caution">
    <text evidence="2">The sequence shown here is derived from an EMBL/GenBank/DDBJ whole genome shotgun (WGS) entry which is preliminary data.</text>
</comment>
<gene>
    <name evidence="2" type="ORF">COT42_04405</name>
</gene>
<evidence type="ECO:0000313" key="3">
    <source>
        <dbReference type="Proteomes" id="UP000231343"/>
    </source>
</evidence>
<dbReference type="Pfam" id="PF04326">
    <property type="entry name" value="SLFN_AlbA_2"/>
    <property type="match status" value="1"/>
</dbReference>
<dbReference type="EMBL" id="PEYM01000072">
    <property type="protein sequence ID" value="PIS29776.1"/>
    <property type="molecule type" value="Genomic_DNA"/>
</dbReference>
<dbReference type="InterPro" id="IPR007421">
    <property type="entry name" value="Schlafen_AlbA_2_dom"/>
</dbReference>
<sequence>MTKAKILKLIGLGESEKILGVDIGKQTIERLTNTIVDNLDPRIYPEIKPLKTDKKSVISIEVSASHDKPHLAQGKAFIRIGKNTKAMSRNEYERLLLKKHEEKLHFDNQICKGSTLKNINETKVRDFLKKLIRKGI</sequence>
<name>A0A2H0XXW9_UNCSA</name>
<dbReference type="InterPro" id="IPR038461">
    <property type="entry name" value="Schlafen_AlbA_2_dom_sf"/>
</dbReference>
<dbReference type="Proteomes" id="UP000231343">
    <property type="component" value="Unassembled WGS sequence"/>
</dbReference>
<protein>
    <recommendedName>
        <fullName evidence="1">Schlafen AlbA-2 domain-containing protein</fullName>
    </recommendedName>
</protein>
<evidence type="ECO:0000259" key="1">
    <source>
        <dbReference type="Pfam" id="PF04326"/>
    </source>
</evidence>
<dbReference type="PANTHER" id="PTHR30595:SF6">
    <property type="entry name" value="SCHLAFEN ALBA-2 DOMAIN-CONTAINING PROTEIN"/>
    <property type="match status" value="1"/>
</dbReference>
<accession>A0A2H0XXW9</accession>
<proteinExistence type="predicted"/>
<dbReference type="PANTHER" id="PTHR30595">
    <property type="entry name" value="GLPR-RELATED TRANSCRIPTIONAL REPRESSOR"/>
    <property type="match status" value="1"/>
</dbReference>
<organism evidence="2 3">
    <name type="scientific">Candidatus Saganbacteria bacterium CG08_land_8_20_14_0_20_45_16</name>
    <dbReference type="NCBI Taxonomy" id="2014293"/>
    <lineage>
        <taxon>Bacteria</taxon>
        <taxon>Bacillati</taxon>
        <taxon>Saganbacteria</taxon>
    </lineage>
</organism>
<reference evidence="2 3" key="1">
    <citation type="submission" date="2017-09" db="EMBL/GenBank/DDBJ databases">
        <title>Depth-based differentiation of microbial function through sediment-hosted aquifers and enrichment of novel symbionts in the deep terrestrial subsurface.</title>
        <authorList>
            <person name="Probst A.J."/>
            <person name="Ladd B."/>
            <person name="Jarett J.K."/>
            <person name="Geller-Mcgrath D.E."/>
            <person name="Sieber C.M."/>
            <person name="Emerson J.B."/>
            <person name="Anantharaman K."/>
            <person name="Thomas B.C."/>
            <person name="Malmstrom R."/>
            <person name="Stieglmeier M."/>
            <person name="Klingl A."/>
            <person name="Woyke T."/>
            <person name="Ryan C.M."/>
            <person name="Banfield J.F."/>
        </authorList>
    </citation>
    <scope>NUCLEOTIDE SEQUENCE [LARGE SCALE GENOMIC DNA]</scope>
    <source>
        <strain evidence="2">CG08_land_8_20_14_0_20_45_16</strain>
    </source>
</reference>
<dbReference type="Gene3D" id="3.30.950.30">
    <property type="entry name" value="Schlafen, AAA domain"/>
    <property type="match status" value="1"/>
</dbReference>
<feature type="domain" description="Schlafen AlbA-2" evidence="1">
    <location>
        <begin position="9"/>
        <end position="88"/>
    </location>
</feature>